<feature type="signal peptide" evidence="3">
    <location>
        <begin position="1"/>
        <end position="23"/>
    </location>
</feature>
<dbReference type="Pfam" id="PF07676">
    <property type="entry name" value="PD40"/>
    <property type="match status" value="1"/>
</dbReference>
<evidence type="ECO:0000313" key="4">
    <source>
        <dbReference type="EMBL" id="MBL6444933.1"/>
    </source>
</evidence>
<dbReference type="Gene3D" id="2.120.10.30">
    <property type="entry name" value="TolB, C-terminal domain"/>
    <property type="match status" value="1"/>
</dbReference>
<accession>A0A937KC67</accession>
<organism evidence="4 5">
    <name type="scientific">Fulvivirga marina</name>
    <dbReference type="NCBI Taxonomy" id="2494733"/>
    <lineage>
        <taxon>Bacteria</taxon>
        <taxon>Pseudomonadati</taxon>
        <taxon>Bacteroidota</taxon>
        <taxon>Cytophagia</taxon>
        <taxon>Cytophagales</taxon>
        <taxon>Fulvivirgaceae</taxon>
        <taxon>Fulvivirga</taxon>
    </lineage>
</organism>
<comment type="similarity">
    <text evidence="1">Belongs to the TolB family.</text>
</comment>
<dbReference type="EMBL" id="JAEUGD010000003">
    <property type="protein sequence ID" value="MBL6444933.1"/>
    <property type="molecule type" value="Genomic_DNA"/>
</dbReference>
<reference evidence="4" key="1">
    <citation type="submission" date="2021-01" db="EMBL/GenBank/DDBJ databases">
        <title>Fulvivirga kasyanovii gen. nov., sp nov., a novel member of the phylum Bacteroidetes isolated from seawater in a mussel farm.</title>
        <authorList>
            <person name="Zhao L.-H."/>
            <person name="Wang Z.-J."/>
        </authorList>
    </citation>
    <scope>NUCLEOTIDE SEQUENCE</scope>
    <source>
        <strain evidence="4">29W222</strain>
    </source>
</reference>
<evidence type="ECO:0000256" key="3">
    <source>
        <dbReference type="SAM" id="SignalP"/>
    </source>
</evidence>
<feature type="chain" id="PRO_5037347834" evidence="3">
    <location>
        <begin position="24"/>
        <end position="1094"/>
    </location>
</feature>
<comment type="caution">
    <text evidence="4">The sequence shown here is derived from an EMBL/GenBank/DDBJ whole genome shotgun (WGS) entry which is preliminary data.</text>
</comment>
<proteinExistence type="inferred from homology"/>
<dbReference type="PANTHER" id="PTHR36842:SF1">
    <property type="entry name" value="PROTEIN TOLB"/>
    <property type="match status" value="1"/>
</dbReference>
<name>A0A937KC67_9BACT</name>
<dbReference type="InterPro" id="IPR011659">
    <property type="entry name" value="WD40"/>
</dbReference>
<evidence type="ECO:0000313" key="5">
    <source>
        <dbReference type="Proteomes" id="UP000614216"/>
    </source>
</evidence>
<dbReference type="PANTHER" id="PTHR36842">
    <property type="entry name" value="PROTEIN TOLB HOMOLOG"/>
    <property type="match status" value="1"/>
</dbReference>
<dbReference type="Gene3D" id="2.120.10.60">
    <property type="entry name" value="Tricorn protease N-terminal domain"/>
    <property type="match status" value="1"/>
</dbReference>
<protein>
    <submittedName>
        <fullName evidence="4">PD40 domain-containing protein</fullName>
    </submittedName>
</protein>
<evidence type="ECO:0000256" key="2">
    <source>
        <dbReference type="SAM" id="Coils"/>
    </source>
</evidence>
<dbReference type="AlphaFoldDB" id="A0A937KC67"/>
<keyword evidence="2" id="KW-0175">Coiled coil</keyword>
<dbReference type="Gene3D" id="2.40.160.50">
    <property type="entry name" value="membrane protein fhac: a member of the omp85/tpsb transporter family"/>
    <property type="match status" value="1"/>
</dbReference>
<gene>
    <name evidence="4" type="ORF">JMN32_01340</name>
</gene>
<dbReference type="RefSeq" id="WP_202854479.1">
    <property type="nucleotide sequence ID" value="NZ_JAEUGD010000003.1"/>
</dbReference>
<feature type="coiled-coil region" evidence="2">
    <location>
        <begin position="604"/>
        <end position="638"/>
    </location>
</feature>
<sequence>MKSIKNSLLTLFAIAALSQASMAQSTMEKFGRNRIQYEQFDWRYLSSDNFDVYFYKGGDKIAKEVTEYLEEEFERVTDIIGYPPYSKTKLFLYNSNADLLQSNIGINDHAVSAGGETQFVKSHIEIANPGNINALKKELLYKVSSLMVNEMMFGGSLKDMFQSSVLLNLPEWFINGASLYVSKGWSIEMDDYARELVNTKHPRKFGKLTGKEAALAGQSLWNFIAEKYGKSNISNILNYTRIIRNEEKSIAITLGVSFDQVMYEWQNFYTDIDRQVDENYIEPNKDNRVIKRNRKDIIYSHVKLNPDGTKLSYTYNYKGRYHVYVKDLSTGHEKEVLSAGDKVINQEIDHNIPLIDWVDESTLGIVYVKKGQIYFSLYDLITNSKLPRIMDKFEQVRSISFSDNGRLMIVSGVVNGKNDLYLLSTRRDRVKRLTDDIYDDIDPAFVPNSNTIVFSSNRVSDTLNVETTDFEKVGNNFNLFFYNLDTTENILHRVTNTISRDVKPMALSSTRLFYLSDQKGIINLFTYDLSTGIYTQVTNFGSSIENYDIDFGSSKLAYIMASHGKDYVYYDPEFNYDQQIFTPLTTRQQVLQAKAFRLKRNQEKKEALTVKEIVEQRLAEARENKEEQKQDTTILEEGFIDTDNYQFDIEEEEKEQEEVINTDNYTFDSDILKEEQKDSFLAQYRKLRKGNKITGPFPYDTRFSADHLVTSLVIDPLRGFGILMETEMNDMLENHKFSGGIMATVDLRSGDIFAEYQYLKSRVDYSVRYDREVIFRDSEMLHKYSKNAFEIGAAYPFNPKTRIAMKPFYAVTRFENLEPTLVGNTPTPVFSPSSSEQYGGATVEIVFDNSVINGMNLIEGSRAKIRLKHYEGMTDQNKSFSNFSADFRHYQKIYKEIVLAGRLYYGTFFGKAPKQYLLGGMDNWLFFDENTDGTNNPLKPNAEKDNSDLLFVEYATNLRGFDYGALYGRNTLLFNAELRVPLVRALSSGPITSNFFRNLQFTGFFDIGSAWTGKSPFREDNSISTKIIPEDPADREKSNFIIELKNYRSPWIYSYGAGFRTIILGYYIKLDVAWPVDNYEIGGPRAHLTLGYDF</sequence>
<evidence type="ECO:0000256" key="1">
    <source>
        <dbReference type="ARBA" id="ARBA00009820"/>
    </source>
</evidence>
<dbReference type="Proteomes" id="UP000614216">
    <property type="component" value="Unassembled WGS sequence"/>
</dbReference>
<keyword evidence="3" id="KW-0732">Signal</keyword>
<dbReference type="SUPFAM" id="SSF82171">
    <property type="entry name" value="DPP6 N-terminal domain-like"/>
    <property type="match status" value="1"/>
</dbReference>
<keyword evidence="5" id="KW-1185">Reference proteome</keyword>
<dbReference type="InterPro" id="IPR011042">
    <property type="entry name" value="6-blade_b-propeller_TolB-like"/>
</dbReference>